<evidence type="ECO:0000256" key="2">
    <source>
        <dbReference type="ARBA" id="ARBA00022827"/>
    </source>
</evidence>
<accession>X0KL39</accession>
<keyword evidence="1" id="KW-0285">Flavoprotein</keyword>
<dbReference type="OrthoDB" id="10016252at2759"/>
<reference evidence="5" key="1">
    <citation type="submission" date="2011-11" db="EMBL/GenBank/DDBJ databases">
        <title>The Genome Sequence of Fusarium oxysporum Cotton.</title>
        <authorList>
            <consortium name="The Broad Institute Genome Sequencing Platform"/>
            <person name="Ma L.-J."/>
            <person name="Gale L.R."/>
            <person name="Schwartz D.C."/>
            <person name="Zhou S."/>
            <person name="Corby-Kistler H."/>
            <person name="Young S.K."/>
            <person name="Zeng Q."/>
            <person name="Gargeya S."/>
            <person name="Fitzgerald M."/>
            <person name="Haas B."/>
            <person name="Abouelleil A."/>
            <person name="Alvarado L."/>
            <person name="Arachchi H.M."/>
            <person name="Berlin A."/>
            <person name="Brown A."/>
            <person name="Chapman S.B."/>
            <person name="Chen Z."/>
            <person name="Dunbar C."/>
            <person name="Freedman E."/>
            <person name="Gearin G."/>
            <person name="Goldberg J."/>
            <person name="Griggs A."/>
            <person name="Gujja S."/>
            <person name="Heiman D."/>
            <person name="Howarth C."/>
            <person name="Larson L."/>
            <person name="Lui A."/>
            <person name="MacDonald P.J.P."/>
            <person name="Montmayeur A."/>
            <person name="Murphy C."/>
            <person name="Neiman D."/>
            <person name="Pearson M."/>
            <person name="Priest M."/>
            <person name="Roberts A."/>
            <person name="Saif S."/>
            <person name="Shea T."/>
            <person name="Shenoy N."/>
            <person name="Sisk P."/>
            <person name="Stolte C."/>
            <person name="Sykes S."/>
            <person name="Wortman J."/>
            <person name="Nusbaum C."/>
            <person name="Birren B."/>
        </authorList>
    </citation>
    <scope>NUCLEOTIDE SEQUENCE [LARGE SCALE GENOMIC DNA]</scope>
    <source>
        <strain evidence="5">25433</strain>
    </source>
</reference>
<dbReference type="AlphaFoldDB" id="X0KL39"/>
<keyword evidence="2" id="KW-0274">FAD</keyword>
<dbReference type="Gene3D" id="3.50.50.60">
    <property type="entry name" value="FAD/NAD(P)-binding domain"/>
    <property type="match status" value="1"/>
</dbReference>
<name>X0KL39_FUSOX</name>
<dbReference type="InterPro" id="IPR036188">
    <property type="entry name" value="FAD/NAD-bd_sf"/>
</dbReference>
<evidence type="ECO:0000259" key="4">
    <source>
        <dbReference type="Pfam" id="PF01494"/>
    </source>
</evidence>
<evidence type="ECO:0000256" key="3">
    <source>
        <dbReference type="ARBA" id="ARBA00023002"/>
    </source>
</evidence>
<dbReference type="Pfam" id="PF01494">
    <property type="entry name" value="FAD_binding_3"/>
    <property type="match status" value="1"/>
</dbReference>
<reference evidence="5" key="2">
    <citation type="submission" date="2012-05" db="EMBL/GenBank/DDBJ databases">
        <title>The Genome Annotation of Fusarium oxysporum Cotton.</title>
        <authorList>
            <consortium name="The Broad Institute Genomics Platform"/>
            <person name="Ma L.-J."/>
            <person name="Corby-Kistler H."/>
            <person name="Broz K."/>
            <person name="Gale L.R."/>
            <person name="Jonkers W."/>
            <person name="O'Donnell K."/>
            <person name="Ploetz R."/>
            <person name="Steinberg C."/>
            <person name="Schwartz D.C."/>
            <person name="VanEtten H."/>
            <person name="Zhou S."/>
            <person name="Young S.K."/>
            <person name="Zeng Q."/>
            <person name="Gargeya S."/>
            <person name="Fitzgerald M."/>
            <person name="Abouelleil A."/>
            <person name="Alvarado L."/>
            <person name="Chapman S.B."/>
            <person name="Gainer-Dewar J."/>
            <person name="Goldberg J."/>
            <person name="Griggs A."/>
            <person name="Gujja S."/>
            <person name="Hansen M."/>
            <person name="Howarth C."/>
            <person name="Imamovic A."/>
            <person name="Ireland A."/>
            <person name="Larimer J."/>
            <person name="McCowan C."/>
            <person name="Murphy C."/>
            <person name="Pearson M."/>
            <person name="Poon T.W."/>
            <person name="Priest M."/>
            <person name="Roberts A."/>
            <person name="Saif S."/>
            <person name="Shea T."/>
            <person name="Sykes S."/>
            <person name="Wortman J."/>
            <person name="Nusbaum C."/>
            <person name="Birren B."/>
        </authorList>
    </citation>
    <scope>NUCLEOTIDE SEQUENCE</scope>
    <source>
        <strain evidence="5">25433</strain>
    </source>
</reference>
<dbReference type="GO" id="GO:0071949">
    <property type="term" value="F:FAD binding"/>
    <property type="evidence" value="ECO:0007669"/>
    <property type="project" value="InterPro"/>
</dbReference>
<gene>
    <name evidence="5" type="ORF">FOTG_17282</name>
</gene>
<feature type="domain" description="FAD-binding" evidence="4">
    <location>
        <begin position="9"/>
        <end position="102"/>
    </location>
</feature>
<sequence>MTILPLGVIIQILYRHCLERGEGLIVVKFNHEVTNVGHNDKLAYVNVNIKGEGRIEKARLAADYVVGCDGASSAVRRSLFGRDWPGQTLPYRFFVQNVYYDGFQKHNWDGGNYMFDNDHWGLIAREGKVVYGASLTEIQLLA</sequence>
<keyword evidence="3" id="KW-0560">Oxidoreductase</keyword>
<proteinExistence type="predicted"/>
<organism evidence="5">
    <name type="scientific">Fusarium oxysporum f. sp. vasinfectum 25433</name>
    <dbReference type="NCBI Taxonomy" id="1089449"/>
    <lineage>
        <taxon>Eukaryota</taxon>
        <taxon>Fungi</taxon>
        <taxon>Dikarya</taxon>
        <taxon>Ascomycota</taxon>
        <taxon>Pezizomycotina</taxon>
        <taxon>Sordariomycetes</taxon>
        <taxon>Hypocreomycetidae</taxon>
        <taxon>Hypocreales</taxon>
        <taxon>Nectriaceae</taxon>
        <taxon>Fusarium</taxon>
        <taxon>Fusarium oxysporum species complex</taxon>
    </lineage>
</organism>
<evidence type="ECO:0000313" key="5">
    <source>
        <dbReference type="EMBL" id="EXM14304.1"/>
    </source>
</evidence>
<dbReference type="HOGENOM" id="CLU_1815877_0_0_1"/>
<dbReference type="Gene3D" id="3.30.9.10">
    <property type="entry name" value="D-Amino Acid Oxidase, subunit A, domain 2"/>
    <property type="match status" value="1"/>
</dbReference>
<evidence type="ECO:0000256" key="1">
    <source>
        <dbReference type="ARBA" id="ARBA00022630"/>
    </source>
</evidence>
<dbReference type="GO" id="GO:0016491">
    <property type="term" value="F:oxidoreductase activity"/>
    <property type="evidence" value="ECO:0007669"/>
    <property type="project" value="UniProtKB-KW"/>
</dbReference>
<dbReference type="SUPFAM" id="SSF51905">
    <property type="entry name" value="FAD/NAD(P)-binding domain"/>
    <property type="match status" value="1"/>
</dbReference>
<protein>
    <recommendedName>
        <fullName evidence="4">FAD-binding domain-containing protein</fullName>
    </recommendedName>
</protein>
<dbReference type="Proteomes" id="UP000030701">
    <property type="component" value="Unassembled WGS sequence"/>
</dbReference>
<dbReference type="EMBL" id="JH658069">
    <property type="protein sequence ID" value="EXM14304.1"/>
    <property type="molecule type" value="Genomic_DNA"/>
</dbReference>
<dbReference type="InterPro" id="IPR002938">
    <property type="entry name" value="FAD-bd"/>
</dbReference>